<gene>
    <name evidence="3" type="ORF">K493DRAFT_43335</name>
</gene>
<protein>
    <submittedName>
        <fullName evidence="3">Uncharacterized protein</fullName>
    </submittedName>
</protein>
<feature type="region of interest" description="Disordered" evidence="2">
    <location>
        <begin position="631"/>
        <end position="658"/>
    </location>
</feature>
<reference evidence="3 4" key="1">
    <citation type="submission" date="2016-07" db="EMBL/GenBank/DDBJ databases">
        <title>Pervasive Adenine N6-methylation of Active Genes in Fungi.</title>
        <authorList>
            <consortium name="DOE Joint Genome Institute"/>
            <person name="Mondo S.J."/>
            <person name="Dannebaum R.O."/>
            <person name="Kuo R.C."/>
            <person name="Labutti K."/>
            <person name="Haridas S."/>
            <person name="Kuo A."/>
            <person name="Salamov A."/>
            <person name="Ahrendt S.R."/>
            <person name="Lipzen A."/>
            <person name="Sullivan W."/>
            <person name="Andreopoulos W.B."/>
            <person name="Clum A."/>
            <person name="Lindquist E."/>
            <person name="Daum C."/>
            <person name="Ramamoorthy G.K."/>
            <person name="Gryganskyi A."/>
            <person name="Culley D."/>
            <person name="Magnuson J.K."/>
            <person name="James T.Y."/>
            <person name="O'Malley M.A."/>
            <person name="Stajich J.E."/>
            <person name="Spatafora J.W."/>
            <person name="Visel A."/>
            <person name="Grigoriev I.V."/>
        </authorList>
    </citation>
    <scope>NUCLEOTIDE SEQUENCE [LARGE SCALE GENOMIC DNA]</scope>
    <source>
        <strain evidence="3 4">CBS 931.73</strain>
    </source>
</reference>
<name>A0A1Y1Y396_9FUNG</name>
<accession>A0A1Y1Y396</accession>
<feature type="region of interest" description="Disordered" evidence="2">
    <location>
        <begin position="1"/>
        <end position="55"/>
    </location>
</feature>
<dbReference type="GO" id="GO:0005938">
    <property type="term" value="C:cell cortex"/>
    <property type="evidence" value="ECO:0007669"/>
    <property type="project" value="TreeGrafter"/>
</dbReference>
<feature type="region of interest" description="Disordered" evidence="2">
    <location>
        <begin position="879"/>
        <end position="918"/>
    </location>
</feature>
<feature type="region of interest" description="Disordered" evidence="2">
    <location>
        <begin position="535"/>
        <end position="619"/>
    </location>
</feature>
<feature type="region of interest" description="Disordered" evidence="2">
    <location>
        <begin position="158"/>
        <end position="191"/>
    </location>
</feature>
<feature type="region of interest" description="Disordered" evidence="2">
    <location>
        <begin position="372"/>
        <end position="429"/>
    </location>
</feature>
<dbReference type="Proteomes" id="UP000193498">
    <property type="component" value="Unassembled WGS sequence"/>
</dbReference>
<evidence type="ECO:0000313" key="3">
    <source>
        <dbReference type="EMBL" id="ORX92470.1"/>
    </source>
</evidence>
<dbReference type="PANTHER" id="PTHR28190:SF2">
    <property type="entry name" value="MIGRATION PROTEIN, PUTATIVE (AFU_ORTHOLOGUE AFUA_2G07730)-RELATED"/>
    <property type="match status" value="1"/>
</dbReference>
<dbReference type="GO" id="GO:0005739">
    <property type="term" value="C:mitochondrion"/>
    <property type="evidence" value="ECO:0007669"/>
    <property type="project" value="TreeGrafter"/>
</dbReference>
<dbReference type="InterPro" id="IPR053005">
    <property type="entry name" value="Nuclear_Pos-Cytoskel_Interact"/>
</dbReference>
<feature type="compositionally biased region" description="Polar residues" evidence="2">
    <location>
        <begin position="724"/>
        <end position="737"/>
    </location>
</feature>
<feature type="compositionally biased region" description="Polar residues" evidence="2">
    <location>
        <begin position="45"/>
        <end position="55"/>
    </location>
</feature>
<feature type="compositionally biased region" description="Basic and acidic residues" evidence="2">
    <location>
        <begin position="561"/>
        <end position="573"/>
    </location>
</feature>
<comment type="caution">
    <text evidence="3">The sequence shown here is derived from an EMBL/GenBank/DDBJ whole genome shotgun (WGS) entry which is preliminary data.</text>
</comment>
<dbReference type="EMBL" id="MCFE01000274">
    <property type="protein sequence ID" value="ORX92470.1"/>
    <property type="molecule type" value="Genomic_DNA"/>
</dbReference>
<feature type="coiled-coil region" evidence="1">
    <location>
        <begin position="73"/>
        <end position="100"/>
    </location>
</feature>
<dbReference type="OrthoDB" id="2149224at2759"/>
<organism evidence="3 4">
    <name type="scientific">Basidiobolus meristosporus CBS 931.73</name>
    <dbReference type="NCBI Taxonomy" id="1314790"/>
    <lineage>
        <taxon>Eukaryota</taxon>
        <taxon>Fungi</taxon>
        <taxon>Fungi incertae sedis</taxon>
        <taxon>Zoopagomycota</taxon>
        <taxon>Entomophthoromycotina</taxon>
        <taxon>Basidiobolomycetes</taxon>
        <taxon>Basidiobolales</taxon>
        <taxon>Basidiobolaceae</taxon>
        <taxon>Basidiobolus</taxon>
    </lineage>
</organism>
<dbReference type="STRING" id="1314790.A0A1Y1Y396"/>
<feature type="region of interest" description="Disordered" evidence="2">
    <location>
        <begin position="793"/>
        <end position="846"/>
    </location>
</feature>
<dbReference type="PANTHER" id="PTHR28190">
    <property type="entry name" value="NUCLEAR MIGRATION PROTEIN NUM1"/>
    <property type="match status" value="1"/>
</dbReference>
<evidence type="ECO:0000256" key="2">
    <source>
        <dbReference type="SAM" id="MobiDB-lite"/>
    </source>
</evidence>
<sequence>MLQPDTPFINLEPCTPREFSDSDDELSESGQSFEMELTEFPGYSEVSSSQNTPQPSVKRFRSFSASKLAIPVKFSAEAQIRELEAKLVEKENEVLLAADIGQVLLKEIDSLKHKVAAYEHSKPADDLSQEIEINNTETVQKLRSFRVEAEIYTSSFKEKTPKIPGSPYTPGRRMDRSGTPGLLPINENDPDLTVLPPSALLPSKNSTSTLHSEISKAVESGENLMKLSRQLQTKLLDAERESLNLAERCSEQDRQIAALKIQVARGAENEAKSQENTWNLELQNQELQTQVDELEQVVQKVTSDQGRLQESLLVARETIDQLNLKEEKLNQTLERTKTRHEQEIIGIRKMIGNLQREKAELSKKNEELKLELSGRTQRAGGRPLGGSTPILEPAASGIDSPFELSDAFELPPARSPSPSPFSAPSSGQTLQVETLTGSLGHAHRTIANLRSSLHREKIEKMEMKKMLVESQETVEALQSEFMWESEDMDKVMKNVHRSVRKKMRRRKTHMRQVVTKSELFGDDVEVVVGSPEDILKDRADLSEGSSPSTEEDLSEFSMDSGAEKVSDNEHRQSSDSPRTPVPNRSTTPTGSPPGTMKKWTPSRNPLARRSTLNPMPSRDLLNELTMFDRQPKIEEGSEKVDISTQTTEATDGHESHDQGVQVELLDLETTRGLCTECGSTVDIIYLLSSKVAEASAVLSTPEDQEDNLSTPESFKPDSAAPSMVSETQASTIPQSIVDQPLFENEELDREIESSKVASSEPQANESRAGTCTLEMNSDVLEVPVAAELEENRQTINTDSLEVQQNEDASANISSAPQTTGEKDLTEHSKGQSPNVSNLPGPSQSTLPFLDAMANVEAESDAEAKRIPTRPLMWTDSPKVRKSIESDRQAFYPSETDLESSQSAEVEDKEVETTPTKERHVAARISAVKPRTSVEKPTLSSPLSRENSLNQSMVDSELDDSDIPDHALHRISPRISAVKSRPSQDIIRAAMDKYGSPLKSSGTGTDIESEEDPVAIQFSEVATQVSGNSDSEAHYPQRNGHVLLLNHRLQLHCR</sequence>
<keyword evidence="1" id="KW-0175">Coiled coil</keyword>
<feature type="compositionally biased region" description="Polar residues" evidence="2">
    <location>
        <begin position="755"/>
        <end position="772"/>
    </location>
</feature>
<feature type="compositionally biased region" description="Basic and acidic residues" evidence="2">
    <location>
        <begin position="820"/>
        <end position="829"/>
    </location>
</feature>
<feature type="compositionally biased region" description="Basic and acidic residues" evidence="2">
    <location>
        <begin position="631"/>
        <end position="641"/>
    </location>
</feature>
<feature type="compositionally biased region" description="Polar residues" evidence="2">
    <location>
        <begin position="830"/>
        <end position="846"/>
    </location>
</feature>
<feature type="region of interest" description="Disordered" evidence="2">
    <location>
        <begin position="697"/>
        <end position="772"/>
    </location>
</feature>
<dbReference type="GO" id="GO:0015631">
    <property type="term" value="F:tubulin binding"/>
    <property type="evidence" value="ECO:0007669"/>
    <property type="project" value="TreeGrafter"/>
</dbReference>
<feature type="compositionally biased region" description="Polar residues" evidence="2">
    <location>
        <begin position="793"/>
        <end position="819"/>
    </location>
</feature>
<keyword evidence="4" id="KW-1185">Reference proteome</keyword>
<evidence type="ECO:0000313" key="4">
    <source>
        <dbReference type="Proteomes" id="UP000193498"/>
    </source>
</evidence>
<feature type="compositionally biased region" description="Low complexity" evidence="2">
    <location>
        <begin position="585"/>
        <end position="595"/>
    </location>
</feature>
<dbReference type="InParanoid" id="A0A1Y1Y396"/>
<evidence type="ECO:0000256" key="1">
    <source>
        <dbReference type="SAM" id="Coils"/>
    </source>
</evidence>
<dbReference type="GO" id="GO:0000226">
    <property type="term" value="P:microtubule cytoskeleton organization"/>
    <property type="evidence" value="ECO:0007669"/>
    <property type="project" value="TreeGrafter"/>
</dbReference>
<proteinExistence type="predicted"/>
<dbReference type="AlphaFoldDB" id="A0A1Y1Y396"/>